<protein>
    <submittedName>
        <fullName evidence="1">Uncharacterized protein</fullName>
    </submittedName>
</protein>
<organism evidence="1 2">
    <name type="scientific">Granulibacter bethesdensis</name>
    <dbReference type="NCBI Taxonomy" id="364410"/>
    <lineage>
        <taxon>Bacteria</taxon>
        <taxon>Pseudomonadati</taxon>
        <taxon>Pseudomonadota</taxon>
        <taxon>Alphaproteobacteria</taxon>
        <taxon>Acetobacterales</taxon>
        <taxon>Acetobacteraceae</taxon>
        <taxon>Granulibacter</taxon>
    </lineage>
</organism>
<proteinExistence type="predicted"/>
<sequence>MAGICRAFHPDARIAAQFSSVSGGMPLSAGSMAGEEGGVEAAFPAFTPLPGISSYSSRASLAGPRRVASESTRSTRTVCRCGWSPNGTTSTSPIRSLACGLSVGCPFSRINPCSINLAHRERLFRKRAHHNQLSSRCQFWGLPELWGERLGKAGLPLIDPVIV</sequence>
<reference evidence="2" key="1">
    <citation type="submission" date="2016-11" db="EMBL/GenBank/DDBJ databases">
        <title>Comparative genomic and phenotypic analysis of Granulibacter bethesdensis clinical isolates from patients with chronic granulomatous disease.</title>
        <authorList>
            <person name="Zarember K.A."/>
            <person name="Porcella S.F."/>
            <person name="Chu J."/>
            <person name="Ding L."/>
            <person name="Dahlstrom E."/>
            <person name="Barbian K."/>
            <person name="Martens C."/>
            <person name="Sykora L."/>
            <person name="Kramer S."/>
            <person name="Pettinato A.M."/>
            <person name="Hong H."/>
            <person name="Wald G."/>
            <person name="Berg L.J."/>
            <person name="Rogge L.S."/>
            <person name="Greenberg D.E."/>
            <person name="Falcone E.L."/>
            <person name="Neves J.F."/>
            <person name="Simoes M.J."/>
            <person name="Casal M."/>
            <person name="Rodriguez-Lopez F.C."/>
            <person name="Zelazny A."/>
            <person name="Gallin J.I."/>
            <person name="Holland S.M."/>
        </authorList>
    </citation>
    <scope>NUCLEOTIDE SEQUENCE [LARGE SCALE GENOMIC DNA]</scope>
    <source>
        <strain evidence="2">NIH9.1</strain>
    </source>
</reference>
<dbReference type="EMBL" id="CP018191">
    <property type="protein sequence ID" value="APH53542.1"/>
    <property type="molecule type" value="Genomic_DNA"/>
</dbReference>
<dbReference type="AlphaFoldDB" id="A0AAC9KB75"/>
<dbReference type="Proteomes" id="UP000182373">
    <property type="component" value="Chromosome"/>
</dbReference>
<evidence type="ECO:0000313" key="2">
    <source>
        <dbReference type="Proteomes" id="UP000182373"/>
    </source>
</evidence>
<name>A0AAC9KB75_9PROT</name>
<accession>A0AAC9KB75</accession>
<evidence type="ECO:0000313" key="1">
    <source>
        <dbReference type="EMBL" id="APH53542.1"/>
    </source>
</evidence>
<gene>
    <name evidence="1" type="ORF">GbCGDNIH9_8006</name>
</gene>